<reference evidence="5" key="2">
    <citation type="submission" date="2025-08" db="UniProtKB">
        <authorList>
            <consortium name="Ensembl"/>
        </authorList>
    </citation>
    <scope>IDENTIFICATION</scope>
    <source>
        <strain evidence="5">Guanapo</strain>
    </source>
</reference>
<dbReference type="SMART" id="SM00276">
    <property type="entry name" value="GLECT"/>
    <property type="match status" value="1"/>
</dbReference>
<dbReference type="InterPro" id="IPR013320">
    <property type="entry name" value="ConA-like_dom_sf"/>
</dbReference>
<dbReference type="SUPFAM" id="SSF49899">
    <property type="entry name" value="Concanavalin A-like lectins/glucanases"/>
    <property type="match status" value="1"/>
</dbReference>
<dbReference type="InterPro" id="IPR044156">
    <property type="entry name" value="Galectin-like"/>
</dbReference>
<keyword evidence="6" id="KW-1185">Reference proteome</keyword>
<dbReference type="PANTHER" id="PTHR11346">
    <property type="entry name" value="GALECTIN"/>
    <property type="match status" value="1"/>
</dbReference>
<feature type="domain" description="Galectin" evidence="4">
    <location>
        <begin position="6"/>
        <end position="142"/>
    </location>
</feature>
<protein>
    <recommendedName>
        <fullName evidence="3">Galectin</fullName>
    </recommendedName>
</protein>
<sequence>WVILSVIREKTSNLLPSQPVPFSARIPGGMLPKRTVVIRGSVPHGAQSRTRDVAFHMNPRVKEGVVVRNARTGGQWGSEERQLSASPFAEGQYFDVSIRCGSQRFEVFVNEQHLFDFFHRTNFSEIDKLEIDGDVQISYVQL</sequence>
<dbReference type="CDD" id="cd00070">
    <property type="entry name" value="GLECT"/>
    <property type="match status" value="1"/>
</dbReference>
<evidence type="ECO:0000256" key="3">
    <source>
        <dbReference type="RuleBase" id="RU102079"/>
    </source>
</evidence>
<dbReference type="GO" id="GO:0030246">
    <property type="term" value="F:carbohydrate binding"/>
    <property type="evidence" value="ECO:0007669"/>
    <property type="project" value="UniProtKB-UniRule"/>
</dbReference>
<dbReference type="PANTHER" id="PTHR11346:SF32">
    <property type="entry name" value="GALECTIN-4"/>
    <property type="match status" value="1"/>
</dbReference>
<accession>A0A3P9PY19</accession>
<name>A0A3P9PY19_POERE</name>
<reference evidence="6" key="1">
    <citation type="submission" date="2013-11" db="EMBL/GenBank/DDBJ databases">
        <title>The genomic landscape of the Guanapo guppy.</title>
        <authorList>
            <person name="Kuenstner A."/>
            <person name="Dreyer C."/>
        </authorList>
    </citation>
    <scope>NUCLEOTIDE SEQUENCE</scope>
    <source>
        <strain evidence="6">Guanapo</strain>
    </source>
</reference>
<dbReference type="Ensembl" id="ENSPRET00000026953.1">
    <property type="protein sequence ID" value="ENSPREP00000026674.1"/>
    <property type="gene ID" value="ENSPREG00000018025.1"/>
</dbReference>
<organism evidence="5 6">
    <name type="scientific">Poecilia reticulata</name>
    <name type="common">Guppy</name>
    <name type="synonym">Acanthophacelus reticulatus</name>
    <dbReference type="NCBI Taxonomy" id="8081"/>
    <lineage>
        <taxon>Eukaryota</taxon>
        <taxon>Metazoa</taxon>
        <taxon>Chordata</taxon>
        <taxon>Craniata</taxon>
        <taxon>Vertebrata</taxon>
        <taxon>Euteleostomi</taxon>
        <taxon>Actinopterygii</taxon>
        <taxon>Neopterygii</taxon>
        <taxon>Teleostei</taxon>
        <taxon>Neoteleostei</taxon>
        <taxon>Acanthomorphata</taxon>
        <taxon>Ovalentaria</taxon>
        <taxon>Atherinomorphae</taxon>
        <taxon>Cyprinodontiformes</taxon>
        <taxon>Poeciliidae</taxon>
        <taxon>Poeciliinae</taxon>
        <taxon>Poecilia</taxon>
    </lineage>
</organism>
<keyword evidence="2" id="KW-0677">Repeat</keyword>
<evidence type="ECO:0000256" key="1">
    <source>
        <dbReference type="ARBA" id="ARBA00022734"/>
    </source>
</evidence>
<dbReference type="Bgee" id="ENSPREG00000018025">
    <property type="expression patterns" value="Expressed in head"/>
</dbReference>
<dbReference type="PROSITE" id="PS51304">
    <property type="entry name" value="GALECTIN"/>
    <property type="match status" value="1"/>
</dbReference>
<keyword evidence="1 3" id="KW-0430">Lectin</keyword>
<evidence type="ECO:0000259" key="4">
    <source>
        <dbReference type="PROSITE" id="PS51304"/>
    </source>
</evidence>
<dbReference type="Gene3D" id="2.60.120.200">
    <property type="match status" value="1"/>
</dbReference>
<reference evidence="5" key="3">
    <citation type="submission" date="2025-09" db="UniProtKB">
        <authorList>
            <consortium name="Ensembl"/>
        </authorList>
    </citation>
    <scope>IDENTIFICATION</scope>
    <source>
        <strain evidence="5">Guanapo</strain>
    </source>
</reference>
<dbReference type="FunFam" id="2.60.120.200:FF:000124">
    <property type="entry name" value="Galectin-4"/>
    <property type="match status" value="1"/>
</dbReference>
<evidence type="ECO:0000313" key="5">
    <source>
        <dbReference type="Ensembl" id="ENSPREP00000026674.1"/>
    </source>
</evidence>
<dbReference type="GeneTree" id="ENSGT00940000160378"/>
<dbReference type="InterPro" id="IPR001079">
    <property type="entry name" value="Galectin_CRD"/>
</dbReference>
<dbReference type="Proteomes" id="UP000242638">
    <property type="component" value="Unassembled WGS sequence"/>
</dbReference>
<evidence type="ECO:0000313" key="6">
    <source>
        <dbReference type="Proteomes" id="UP000242638"/>
    </source>
</evidence>
<dbReference type="Pfam" id="PF00337">
    <property type="entry name" value="Gal-bind_lectin"/>
    <property type="match status" value="1"/>
</dbReference>
<evidence type="ECO:0000256" key="2">
    <source>
        <dbReference type="ARBA" id="ARBA00022737"/>
    </source>
</evidence>
<dbReference type="SMART" id="SM00908">
    <property type="entry name" value="Gal-bind_lectin"/>
    <property type="match status" value="1"/>
</dbReference>
<proteinExistence type="predicted"/>
<dbReference type="AlphaFoldDB" id="A0A3P9PY19"/>